<dbReference type="InterPro" id="IPR045867">
    <property type="entry name" value="DNA-dir_RpoC_beta_prime"/>
</dbReference>
<evidence type="ECO:0000256" key="3">
    <source>
        <dbReference type="ARBA" id="ARBA00022478"/>
    </source>
</evidence>
<dbReference type="GO" id="GO:0005665">
    <property type="term" value="C:RNA polymerase II, core complex"/>
    <property type="evidence" value="ECO:0007669"/>
    <property type="project" value="TreeGrafter"/>
</dbReference>
<keyword evidence="5" id="KW-0548">Nucleotidyltransferase</keyword>
<dbReference type="AlphaFoldDB" id="A0AAD7CQC4"/>
<evidence type="ECO:0000313" key="8">
    <source>
        <dbReference type="EMBL" id="KAJ7658054.1"/>
    </source>
</evidence>
<name>A0AAD7CQC4_MYCRO</name>
<comment type="similarity">
    <text evidence="1">Belongs to the RNA polymerase beta' chain family.</text>
</comment>
<feature type="domain" description="RNA polymerase Rpb1" evidence="7">
    <location>
        <begin position="13"/>
        <end position="151"/>
    </location>
</feature>
<dbReference type="InterPro" id="IPR007080">
    <property type="entry name" value="RNA_pol_Rpb1_1"/>
</dbReference>
<dbReference type="GO" id="GO:0006351">
    <property type="term" value="P:DNA-templated transcription"/>
    <property type="evidence" value="ECO:0007669"/>
    <property type="project" value="InterPro"/>
</dbReference>
<comment type="caution">
    <text evidence="8">The sequence shown here is derived from an EMBL/GenBank/DDBJ whole genome shotgun (WGS) entry which is preliminary data.</text>
</comment>
<dbReference type="EC" id="2.7.7.6" evidence="2"/>
<evidence type="ECO:0000256" key="1">
    <source>
        <dbReference type="ARBA" id="ARBA00006460"/>
    </source>
</evidence>
<dbReference type="InterPro" id="IPR044893">
    <property type="entry name" value="RNA_pol_Rpb1_clamp_domain"/>
</dbReference>
<dbReference type="PANTHER" id="PTHR19376">
    <property type="entry name" value="DNA-DIRECTED RNA POLYMERASE"/>
    <property type="match status" value="1"/>
</dbReference>
<keyword evidence="9" id="KW-1185">Reference proteome</keyword>
<evidence type="ECO:0000256" key="5">
    <source>
        <dbReference type="ARBA" id="ARBA00022695"/>
    </source>
</evidence>
<dbReference type="EMBL" id="JARKIE010000283">
    <property type="protein sequence ID" value="KAJ7658054.1"/>
    <property type="molecule type" value="Genomic_DNA"/>
</dbReference>
<keyword evidence="4" id="KW-0808">Transferase</keyword>
<sequence length="158" mass="18109">MGQGPQNVIMILECPGHFAHIELARPVFHPGFIFKVKKILERICINCRKLEVDIIRRIRDPKNRVWAHCRTRLVCELNREGRKEGHAGCGYVQRHIRKRGPSALCGIREAKADEMMESTQPETYEETRLLSPSDVYTTFKKISNPDLDLSNIVLGNVS</sequence>
<dbReference type="SUPFAM" id="SSF64484">
    <property type="entry name" value="beta and beta-prime subunits of DNA dependent RNA-polymerase"/>
    <property type="match status" value="1"/>
</dbReference>
<evidence type="ECO:0000256" key="2">
    <source>
        <dbReference type="ARBA" id="ARBA00012418"/>
    </source>
</evidence>
<evidence type="ECO:0000256" key="6">
    <source>
        <dbReference type="ARBA" id="ARBA00023163"/>
    </source>
</evidence>
<proteinExistence type="inferred from homology"/>
<dbReference type="GO" id="GO:0003677">
    <property type="term" value="F:DNA binding"/>
    <property type="evidence" value="ECO:0007669"/>
    <property type="project" value="InterPro"/>
</dbReference>
<evidence type="ECO:0000259" key="7">
    <source>
        <dbReference type="Pfam" id="PF04997"/>
    </source>
</evidence>
<keyword evidence="6" id="KW-0804">Transcription</keyword>
<reference evidence="8" key="1">
    <citation type="submission" date="2023-03" db="EMBL/GenBank/DDBJ databases">
        <title>Massive genome expansion in bonnet fungi (Mycena s.s.) driven by repeated elements and novel gene families across ecological guilds.</title>
        <authorList>
            <consortium name="Lawrence Berkeley National Laboratory"/>
            <person name="Harder C.B."/>
            <person name="Miyauchi S."/>
            <person name="Viragh M."/>
            <person name="Kuo A."/>
            <person name="Thoen E."/>
            <person name="Andreopoulos B."/>
            <person name="Lu D."/>
            <person name="Skrede I."/>
            <person name="Drula E."/>
            <person name="Henrissat B."/>
            <person name="Morin E."/>
            <person name="Kohler A."/>
            <person name="Barry K."/>
            <person name="LaButti K."/>
            <person name="Morin E."/>
            <person name="Salamov A."/>
            <person name="Lipzen A."/>
            <person name="Mereny Z."/>
            <person name="Hegedus B."/>
            <person name="Baldrian P."/>
            <person name="Stursova M."/>
            <person name="Weitz H."/>
            <person name="Taylor A."/>
            <person name="Grigoriev I.V."/>
            <person name="Nagy L.G."/>
            <person name="Martin F."/>
            <person name="Kauserud H."/>
        </authorList>
    </citation>
    <scope>NUCLEOTIDE SEQUENCE</scope>
    <source>
        <strain evidence="8">CBHHK067</strain>
    </source>
</reference>
<dbReference type="GO" id="GO:0003899">
    <property type="term" value="F:DNA-directed RNA polymerase activity"/>
    <property type="evidence" value="ECO:0007669"/>
    <property type="project" value="UniProtKB-EC"/>
</dbReference>
<protein>
    <recommendedName>
        <fullName evidence="2">DNA-directed RNA polymerase</fullName>
        <ecNumber evidence="2">2.7.7.6</ecNumber>
    </recommendedName>
</protein>
<evidence type="ECO:0000313" key="9">
    <source>
        <dbReference type="Proteomes" id="UP001221757"/>
    </source>
</evidence>
<evidence type="ECO:0000256" key="4">
    <source>
        <dbReference type="ARBA" id="ARBA00022679"/>
    </source>
</evidence>
<dbReference type="Pfam" id="PF04997">
    <property type="entry name" value="RNA_pol_Rpb1_1"/>
    <property type="match status" value="1"/>
</dbReference>
<organism evidence="8 9">
    <name type="scientific">Mycena rosella</name>
    <name type="common">Pink bonnet</name>
    <name type="synonym">Agaricus rosellus</name>
    <dbReference type="NCBI Taxonomy" id="1033263"/>
    <lineage>
        <taxon>Eukaryota</taxon>
        <taxon>Fungi</taxon>
        <taxon>Dikarya</taxon>
        <taxon>Basidiomycota</taxon>
        <taxon>Agaricomycotina</taxon>
        <taxon>Agaricomycetes</taxon>
        <taxon>Agaricomycetidae</taxon>
        <taxon>Agaricales</taxon>
        <taxon>Marasmiineae</taxon>
        <taxon>Mycenaceae</taxon>
        <taxon>Mycena</taxon>
    </lineage>
</organism>
<accession>A0AAD7CQC4</accession>
<dbReference type="Gene3D" id="4.10.860.120">
    <property type="entry name" value="RNA polymerase II, clamp domain"/>
    <property type="match status" value="1"/>
</dbReference>
<dbReference type="PANTHER" id="PTHR19376:SF37">
    <property type="entry name" value="DNA-DIRECTED RNA POLYMERASE II SUBUNIT RPB1"/>
    <property type="match status" value="1"/>
</dbReference>
<gene>
    <name evidence="8" type="ORF">B0H17DRAFT_1163280</name>
</gene>
<keyword evidence="3" id="KW-0240">DNA-directed RNA polymerase</keyword>
<dbReference type="Proteomes" id="UP001221757">
    <property type="component" value="Unassembled WGS sequence"/>
</dbReference>